<dbReference type="Pfam" id="PF02321">
    <property type="entry name" value="OEP"/>
    <property type="match status" value="2"/>
</dbReference>
<evidence type="ECO:0000256" key="8">
    <source>
        <dbReference type="SAM" id="SignalP"/>
    </source>
</evidence>
<evidence type="ECO:0000256" key="2">
    <source>
        <dbReference type="ARBA" id="ARBA00007613"/>
    </source>
</evidence>
<protein>
    <submittedName>
        <fullName evidence="9">Outer membrane protein</fullName>
    </submittedName>
</protein>
<keyword evidence="4" id="KW-1134">Transmembrane beta strand</keyword>
<gene>
    <name evidence="9" type="ORF">EV199_4240</name>
</gene>
<dbReference type="RefSeq" id="WP_130542750.1">
    <property type="nucleotide sequence ID" value="NZ_CP042431.1"/>
</dbReference>
<evidence type="ECO:0000256" key="5">
    <source>
        <dbReference type="ARBA" id="ARBA00022692"/>
    </source>
</evidence>
<evidence type="ECO:0000256" key="1">
    <source>
        <dbReference type="ARBA" id="ARBA00004442"/>
    </source>
</evidence>
<evidence type="ECO:0000313" key="9">
    <source>
        <dbReference type="EMBL" id="RZS72321.1"/>
    </source>
</evidence>
<dbReference type="Proteomes" id="UP000293874">
    <property type="component" value="Unassembled WGS sequence"/>
</dbReference>
<dbReference type="GO" id="GO:1990281">
    <property type="term" value="C:efflux pump complex"/>
    <property type="evidence" value="ECO:0007669"/>
    <property type="project" value="TreeGrafter"/>
</dbReference>
<comment type="caution">
    <text evidence="9">The sequence shown here is derived from an EMBL/GenBank/DDBJ whole genome shotgun (WGS) entry which is preliminary data.</text>
</comment>
<dbReference type="EMBL" id="SGXA01000002">
    <property type="protein sequence ID" value="RZS72321.1"/>
    <property type="molecule type" value="Genomic_DNA"/>
</dbReference>
<dbReference type="InterPro" id="IPR003423">
    <property type="entry name" value="OMP_efflux"/>
</dbReference>
<dbReference type="Gene3D" id="1.20.1600.10">
    <property type="entry name" value="Outer membrane efflux proteins (OEP)"/>
    <property type="match status" value="1"/>
</dbReference>
<dbReference type="GO" id="GO:0009279">
    <property type="term" value="C:cell outer membrane"/>
    <property type="evidence" value="ECO:0007669"/>
    <property type="project" value="UniProtKB-SubCell"/>
</dbReference>
<evidence type="ECO:0000256" key="6">
    <source>
        <dbReference type="ARBA" id="ARBA00023136"/>
    </source>
</evidence>
<keyword evidence="10" id="KW-1185">Reference proteome</keyword>
<keyword evidence="7" id="KW-0998">Cell outer membrane</keyword>
<accession>A0A4V2F142</accession>
<dbReference type="PANTHER" id="PTHR30026:SF20">
    <property type="entry name" value="OUTER MEMBRANE PROTEIN TOLC"/>
    <property type="match status" value="1"/>
</dbReference>
<feature type="signal peptide" evidence="8">
    <location>
        <begin position="1"/>
        <end position="22"/>
    </location>
</feature>
<sequence>MKKWKLFLTVCLQICLVSVSFSQDKWDLKRSVEYALANNISVKQADVQARIAALNLNQSRLQQIPTLGFDGSLGLNNGRTQNPADFSAVNETNVAGSFSLSSSVTLFNWFRIKNTIAANRLEAEASKTNIDKVKNDISLNVAAAYLQALLNKEQVSASELQVKLTLAQLENTRKLVIAGSVPELNAAELEAQLARDSATLVGTQQTAAVSLLQMQALLNLDAAQPFDIAAPPVELIPVEPLSELQPEAVFQLAMANMPLQRVNQLRVEAANKNVAATRGAMMPALSAYARMGTAYNNNYLEPYGKIPYAGIDSSASVKIANQTYKVFAPFAGELNMIRNPGFFQQLDKAFGQSIGLSLAIPIFNQGQLRTQHNRAKLDLRNTELQQELDNQTLKQDIYKAYTEATASFQKYIAGNKSVETSQKAFDFATKRYNIGLLNTIDLLTNQNNLFKAKIDKLTAQYDYVFKLKVLEFYKGQGIKL</sequence>
<reference evidence="9 10" key="1">
    <citation type="submission" date="2019-02" db="EMBL/GenBank/DDBJ databases">
        <title>Genomic Encyclopedia of Type Strains, Phase IV (KMG-IV): sequencing the most valuable type-strain genomes for metagenomic binning, comparative biology and taxonomic classification.</title>
        <authorList>
            <person name="Goeker M."/>
        </authorList>
    </citation>
    <scope>NUCLEOTIDE SEQUENCE [LARGE SCALE GENOMIC DNA]</scope>
    <source>
        <strain evidence="9 10">DSM 18116</strain>
    </source>
</reference>
<evidence type="ECO:0000313" key="10">
    <source>
        <dbReference type="Proteomes" id="UP000293874"/>
    </source>
</evidence>
<dbReference type="GO" id="GO:0015562">
    <property type="term" value="F:efflux transmembrane transporter activity"/>
    <property type="evidence" value="ECO:0007669"/>
    <property type="project" value="InterPro"/>
</dbReference>
<evidence type="ECO:0000256" key="3">
    <source>
        <dbReference type="ARBA" id="ARBA00022448"/>
    </source>
</evidence>
<dbReference type="OrthoDB" id="9811587at2"/>
<dbReference type="SUPFAM" id="SSF56954">
    <property type="entry name" value="Outer membrane efflux proteins (OEP)"/>
    <property type="match status" value="1"/>
</dbReference>
<dbReference type="PANTHER" id="PTHR30026">
    <property type="entry name" value="OUTER MEMBRANE PROTEIN TOLC"/>
    <property type="match status" value="1"/>
</dbReference>
<evidence type="ECO:0000256" key="7">
    <source>
        <dbReference type="ARBA" id="ARBA00023237"/>
    </source>
</evidence>
<keyword evidence="6" id="KW-0472">Membrane</keyword>
<dbReference type="AlphaFoldDB" id="A0A4V2F142"/>
<feature type="chain" id="PRO_5020302008" evidence="8">
    <location>
        <begin position="23"/>
        <end position="480"/>
    </location>
</feature>
<comment type="subcellular location">
    <subcellularLocation>
        <location evidence="1">Cell outer membrane</location>
    </subcellularLocation>
</comment>
<comment type="similarity">
    <text evidence="2">Belongs to the outer membrane factor (OMF) (TC 1.B.17) family.</text>
</comment>
<name>A0A4V2F142_9BACT</name>
<dbReference type="InterPro" id="IPR051906">
    <property type="entry name" value="TolC-like"/>
</dbReference>
<evidence type="ECO:0000256" key="4">
    <source>
        <dbReference type="ARBA" id="ARBA00022452"/>
    </source>
</evidence>
<keyword evidence="3" id="KW-0813">Transport</keyword>
<proteinExistence type="inferred from homology"/>
<keyword evidence="8" id="KW-0732">Signal</keyword>
<organism evidence="9 10">
    <name type="scientific">Pseudobacter ginsenosidimutans</name>
    <dbReference type="NCBI Taxonomy" id="661488"/>
    <lineage>
        <taxon>Bacteria</taxon>
        <taxon>Pseudomonadati</taxon>
        <taxon>Bacteroidota</taxon>
        <taxon>Chitinophagia</taxon>
        <taxon>Chitinophagales</taxon>
        <taxon>Chitinophagaceae</taxon>
        <taxon>Pseudobacter</taxon>
    </lineage>
</organism>
<dbReference type="GO" id="GO:0015288">
    <property type="term" value="F:porin activity"/>
    <property type="evidence" value="ECO:0007669"/>
    <property type="project" value="TreeGrafter"/>
</dbReference>
<keyword evidence="5" id="KW-0812">Transmembrane</keyword>